<name>A0ABY7ADD2_9FIRM</name>
<dbReference type="Pfam" id="PF14249">
    <property type="entry name" value="Tocopherol_cycl"/>
    <property type="match status" value="1"/>
</dbReference>
<protein>
    <submittedName>
        <fullName evidence="1">Tocopherol cyclase family protein</fullName>
    </submittedName>
</protein>
<dbReference type="RefSeq" id="WP_268115510.1">
    <property type="nucleotide sequence ID" value="NZ_CP113524.1"/>
</dbReference>
<sequence>MNKSDLKRDRFMLTGALGKKGYDWWWHNFTGYHRKTGEAKAFFIEYFVCNPKLGQDYPVLGQLPEHQAAGVRPSYAMLKAGTWGKDARQIHNFYPISQFSYSNKQLNIKIGASLLTEQRIKGRVKVTKEQAKDHPEYMSDAGEMSWNLAIHKKVAYHAGYGASAPFRWLHAFEMFWHAEGIKAEYSGEVILDGEAYDVIEDRSYGYADKNWGADFTSPWLWISSSNMKSMTTGKALTNSAVEFGGGKPKVWGYSLNRKLLGGFYYEGKMYDYNFSKFWTGSRVDFKFQEGTRYHTWKIRAQNHTSLLELTLRCKADEMLLINYEAPNGKKLHNRLWNGGTGYGTIRLYHKKGKEKVLIDHIEFKNAGCEYGEYGNHDKYGENEENGQYEA</sequence>
<organism evidence="1 2">
    <name type="scientific">Lacrimispora xylanolytica</name>
    <dbReference type="NCBI Taxonomy" id="29375"/>
    <lineage>
        <taxon>Bacteria</taxon>
        <taxon>Bacillati</taxon>
        <taxon>Bacillota</taxon>
        <taxon>Clostridia</taxon>
        <taxon>Lachnospirales</taxon>
        <taxon>Lachnospiraceae</taxon>
        <taxon>Lacrimispora</taxon>
    </lineage>
</organism>
<accession>A0ABY7ADD2</accession>
<reference evidence="1" key="1">
    <citation type="submission" date="2022-11" db="EMBL/GenBank/DDBJ databases">
        <title>Lacrimispora xylanolytica sy1, complete genome.</title>
        <authorList>
            <person name="Choi S."/>
        </authorList>
    </citation>
    <scope>NUCLEOTIDE SEQUENCE</scope>
    <source>
        <strain evidence="1">Sy1</strain>
    </source>
</reference>
<proteinExistence type="predicted"/>
<dbReference type="InterPro" id="IPR025893">
    <property type="entry name" value="Tocopherol_cyclase"/>
</dbReference>
<dbReference type="EMBL" id="CP113524">
    <property type="protein sequence ID" value="WAJ24394.1"/>
    <property type="molecule type" value="Genomic_DNA"/>
</dbReference>
<dbReference type="Proteomes" id="UP001163115">
    <property type="component" value="Chromosome"/>
</dbReference>
<dbReference type="SUPFAM" id="SSF159245">
    <property type="entry name" value="AttH-like"/>
    <property type="match status" value="1"/>
</dbReference>
<evidence type="ECO:0000313" key="2">
    <source>
        <dbReference type="Proteomes" id="UP001163115"/>
    </source>
</evidence>
<gene>
    <name evidence="1" type="ORF">OW255_02400</name>
</gene>
<evidence type="ECO:0000313" key="1">
    <source>
        <dbReference type="EMBL" id="WAJ24394.1"/>
    </source>
</evidence>
<keyword evidence="2" id="KW-1185">Reference proteome</keyword>